<dbReference type="InterPro" id="IPR006620">
    <property type="entry name" value="Pro_4_hyd_alph"/>
</dbReference>
<keyword evidence="3" id="KW-0847">Vitamin C</keyword>
<dbReference type="Proteomes" id="UP001432027">
    <property type="component" value="Unassembled WGS sequence"/>
</dbReference>
<evidence type="ECO:0000256" key="6">
    <source>
        <dbReference type="ARBA" id="ARBA00023004"/>
    </source>
</evidence>
<protein>
    <recommendedName>
        <fullName evidence="7">Prolyl 4-hydroxylase alpha subunit domain-containing protein</fullName>
    </recommendedName>
</protein>
<evidence type="ECO:0000259" key="7">
    <source>
        <dbReference type="SMART" id="SM00702"/>
    </source>
</evidence>
<evidence type="ECO:0000313" key="9">
    <source>
        <dbReference type="Proteomes" id="UP001432027"/>
    </source>
</evidence>
<evidence type="ECO:0000313" key="8">
    <source>
        <dbReference type="EMBL" id="GMS81376.1"/>
    </source>
</evidence>
<dbReference type="Gene3D" id="2.60.120.620">
    <property type="entry name" value="q2cbj1_9rhob like domain"/>
    <property type="match status" value="1"/>
</dbReference>
<dbReference type="GO" id="GO:0005506">
    <property type="term" value="F:iron ion binding"/>
    <property type="evidence" value="ECO:0007669"/>
    <property type="project" value="InterPro"/>
</dbReference>
<dbReference type="GO" id="GO:0031418">
    <property type="term" value="F:L-ascorbic acid binding"/>
    <property type="evidence" value="ECO:0007669"/>
    <property type="project" value="UniProtKB-KW"/>
</dbReference>
<evidence type="ECO:0000256" key="3">
    <source>
        <dbReference type="ARBA" id="ARBA00022896"/>
    </source>
</evidence>
<keyword evidence="5" id="KW-0560">Oxidoreductase</keyword>
<gene>
    <name evidence="8" type="ORF">PENTCL1PPCAC_3551</name>
</gene>
<sequence>LTVFHLLPLVVSSGAKSWKDYGFVGSDQWLDENELCRGERSGLRNGLCHIFNDHLFIRKVEIVSEDPIIVVYRSAINRKLVRRLIKSIEAGKMEELKIFGERGTNLSANSDVRRANGTWLPNYSTHESMELYFALQRLLLPLDLRTAEPFQILSYEKGGFYVPHIDFINEKRAGFLDLQMSGNRIATAIVSLRRSRRGGALTFPHLSSTAMLNPGDV</sequence>
<dbReference type="EMBL" id="BTSX01000001">
    <property type="protein sequence ID" value="GMS81376.1"/>
    <property type="molecule type" value="Genomic_DNA"/>
</dbReference>
<name>A0AAV5SDF8_9BILA</name>
<evidence type="ECO:0000256" key="5">
    <source>
        <dbReference type="ARBA" id="ARBA00023002"/>
    </source>
</evidence>
<dbReference type="SMART" id="SM00702">
    <property type="entry name" value="P4Hc"/>
    <property type="match status" value="1"/>
</dbReference>
<dbReference type="PANTHER" id="PTHR10869:SF215">
    <property type="entry name" value="FE2OG DIOXYGENASE DOMAIN-CONTAINING PROTEIN"/>
    <property type="match status" value="1"/>
</dbReference>
<comment type="cofactor">
    <cofactor evidence="1">
        <name>L-ascorbate</name>
        <dbReference type="ChEBI" id="CHEBI:38290"/>
    </cofactor>
</comment>
<organism evidence="8 9">
    <name type="scientific">Pristionchus entomophagus</name>
    <dbReference type="NCBI Taxonomy" id="358040"/>
    <lineage>
        <taxon>Eukaryota</taxon>
        <taxon>Metazoa</taxon>
        <taxon>Ecdysozoa</taxon>
        <taxon>Nematoda</taxon>
        <taxon>Chromadorea</taxon>
        <taxon>Rhabditida</taxon>
        <taxon>Rhabditina</taxon>
        <taxon>Diplogasteromorpha</taxon>
        <taxon>Diplogasteroidea</taxon>
        <taxon>Neodiplogasteridae</taxon>
        <taxon>Pristionchus</taxon>
    </lineage>
</organism>
<evidence type="ECO:0000256" key="4">
    <source>
        <dbReference type="ARBA" id="ARBA00022964"/>
    </source>
</evidence>
<keyword evidence="9" id="KW-1185">Reference proteome</keyword>
<keyword evidence="4" id="KW-0223">Dioxygenase</keyword>
<keyword evidence="6" id="KW-0408">Iron</keyword>
<comment type="caution">
    <text evidence="8">The sequence shown here is derived from an EMBL/GenBank/DDBJ whole genome shotgun (WGS) entry which is preliminary data.</text>
</comment>
<evidence type="ECO:0000256" key="1">
    <source>
        <dbReference type="ARBA" id="ARBA00001961"/>
    </source>
</evidence>
<dbReference type="AlphaFoldDB" id="A0AAV5SDF8"/>
<feature type="non-terminal residue" evidence="8">
    <location>
        <position position="1"/>
    </location>
</feature>
<dbReference type="PANTHER" id="PTHR10869">
    <property type="entry name" value="PROLYL 4-HYDROXYLASE ALPHA SUBUNIT"/>
    <property type="match status" value="1"/>
</dbReference>
<feature type="non-terminal residue" evidence="8">
    <location>
        <position position="217"/>
    </location>
</feature>
<dbReference type="GO" id="GO:0005783">
    <property type="term" value="C:endoplasmic reticulum"/>
    <property type="evidence" value="ECO:0007669"/>
    <property type="project" value="TreeGrafter"/>
</dbReference>
<proteinExistence type="predicted"/>
<dbReference type="GO" id="GO:0004656">
    <property type="term" value="F:procollagen-proline 4-dioxygenase activity"/>
    <property type="evidence" value="ECO:0007669"/>
    <property type="project" value="TreeGrafter"/>
</dbReference>
<feature type="domain" description="Prolyl 4-hydroxylase alpha subunit" evidence="7">
    <location>
        <begin position="67"/>
        <end position="217"/>
    </location>
</feature>
<dbReference type="InterPro" id="IPR045054">
    <property type="entry name" value="P4HA-like"/>
</dbReference>
<accession>A0AAV5SDF8</accession>
<keyword evidence="2" id="KW-0479">Metal-binding</keyword>
<reference evidence="8" key="1">
    <citation type="submission" date="2023-10" db="EMBL/GenBank/DDBJ databases">
        <title>Genome assembly of Pristionchus species.</title>
        <authorList>
            <person name="Yoshida K."/>
            <person name="Sommer R.J."/>
        </authorList>
    </citation>
    <scope>NUCLEOTIDE SEQUENCE</scope>
    <source>
        <strain evidence="8">RS0144</strain>
    </source>
</reference>
<evidence type="ECO:0000256" key="2">
    <source>
        <dbReference type="ARBA" id="ARBA00022723"/>
    </source>
</evidence>